<dbReference type="SUPFAM" id="SSF51395">
    <property type="entry name" value="FMN-linked oxidoreductases"/>
    <property type="match status" value="1"/>
</dbReference>
<feature type="non-terminal residue" evidence="7">
    <location>
        <position position="151"/>
    </location>
</feature>
<dbReference type="PANTHER" id="PTHR22893">
    <property type="entry name" value="NADH OXIDOREDUCTASE-RELATED"/>
    <property type="match status" value="1"/>
</dbReference>
<name>A0AA38FNZ1_TAXCH</name>
<dbReference type="EMBL" id="JAHRHJ020000007">
    <property type="protein sequence ID" value="KAH9307301.1"/>
    <property type="molecule type" value="Genomic_DNA"/>
</dbReference>
<reference evidence="7 8" key="1">
    <citation type="journal article" date="2021" name="Nat. Plants">
        <title>The Taxus genome provides insights into paclitaxel biosynthesis.</title>
        <authorList>
            <person name="Xiong X."/>
            <person name="Gou J."/>
            <person name="Liao Q."/>
            <person name="Li Y."/>
            <person name="Zhou Q."/>
            <person name="Bi G."/>
            <person name="Li C."/>
            <person name="Du R."/>
            <person name="Wang X."/>
            <person name="Sun T."/>
            <person name="Guo L."/>
            <person name="Liang H."/>
            <person name="Lu P."/>
            <person name="Wu Y."/>
            <person name="Zhang Z."/>
            <person name="Ro D.K."/>
            <person name="Shang Y."/>
            <person name="Huang S."/>
            <person name="Yan J."/>
        </authorList>
    </citation>
    <scope>NUCLEOTIDE SEQUENCE [LARGE SCALE GENOMIC DNA]</scope>
    <source>
        <strain evidence="7">Ta-2019</strain>
    </source>
</reference>
<evidence type="ECO:0000313" key="8">
    <source>
        <dbReference type="Proteomes" id="UP000824469"/>
    </source>
</evidence>
<comment type="cofactor">
    <cofactor evidence="1">
        <name>FMN</name>
        <dbReference type="ChEBI" id="CHEBI:58210"/>
    </cofactor>
</comment>
<sequence length="151" mass="17119">IVLAPMTRCSALDHLPHSVHMEFYSQRATEGGLLITKGVGVVDNAFGFPHYRGIYKKEQVEAWKPVVKAVHDKGEIPELFLIYYRKYNNTTSNHMCTMQCERRMGVELPTIDSFSMNFLVQSKRLILFLIPLLRGTGSTLSQDVDNDSPLS</sequence>
<keyword evidence="4" id="KW-0288">FMN</keyword>
<proteinExistence type="inferred from homology"/>
<dbReference type="InterPro" id="IPR045247">
    <property type="entry name" value="Oye-like"/>
</dbReference>
<feature type="non-terminal residue" evidence="7">
    <location>
        <position position="1"/>
    </location>
</feature>
<dbReference type="PANTHER" id="PTHR22893:SF112">
    <property type="entry name" value="12-OXOPHYTODIENOATE REDUCTASE 3"/>
    <property type="match status" value="1"/>
</dbReference>
<evidence type="ECO:0000256" key="1">
    <source>
        <dbReference type="ARBA" id="ARBA00001917"/>
    </source>
</evidence>
<dbReference type="Pfam" id="PF00724">
    <property type="entry name" value="Oxidored_FMN"/>
    <property type="match status" value="1"/>
</dbReference>
<keyword evidence="3" id="KW-0285">Flavoprotein</keyword>
<dbReference type="Gene3D" id="3.20.20.70">
    <property type="entry name" value="Aldolase class I"/>
    <property type="match status" value="1"/>
</dbReference>
<dbReference type="AlphaFoldDB" id="A0AA38FNZ1"/>
<comment type="similarity">
    <text evidence="2">Belongs to the NADH:flavin oxidoreductase/NADH oxidase family.</text>
</comment>
<dbReference type="GO" id="GO:0016491">
    <property type="term" value="F:oxidoreductase activity"/>
    <property type="evidence" value="ECO:0007669"/>
    <property type="project" value="InterPro"/>
</dbReference>
<gene>
    <name evidence="7" type="ORF">KI387_035212</name>
</gene>
<dbReference type="InterPro" id="IPR001155">
    <property type="entry name" value="OxRdtase_FMN_N"/>
</dbReference>
<evidence type="ECO:0000256" key="2">
    <source>
        <dbReference type="ARBA" id="ARBA00005979"/>
    </source>
</evidence>
<evidence type="ECO:0000256" key="4">
    <source>
        <dbReference type="ARBA" id="ARBA00022643"/>
    </source>
</evidence>
<dbReference type="InterPro" id="IPR013785">
    <property type="entry name" value="Aldolase_TIM"/>
</dbReference>
<evidence type="ECO:0000259" key="6">
    <source>
        <dbReference type="Pfam" id="PF00724"/>
    </source>
</evidence>
<keyword evidence="8" id="KW-1185">Reference proteome</keyword>
<evidence type="ECO:0000256" key="3">
    <source>
        <dbReference type="ARBA" id="ARBA00022630"/>
    </source>
</evidence>
<accession>A0AA38FNZ1</accession>
<keyword evidence="5" id="KW-0521">NADP</keyword>
<evidence type="ECO:0000313" key="7">
    <source>
        <dbReference type="EMBL" id="KAH9307301.1"/>
    </source>
</evidence>
<organism evidence="7 8">
    <name type="scientific">Taxus chinensis</name>
    <name type="common">Chinese yew</name>
    <name type="synonym">Taxus wallichiana var. chinensis</name>
    <dbReference type="NCBI Taxonomy" id="29808"/>
    <lineage>
        <taxon>Eukaryota</taxon>
        <taxon>Viridiplantae</taxon>
        <taxon>Streptophyta</taxon>
        <taxon>Embryophyta</taxon>
        <taxon>Tracheophyta</taxon>
        <taxon>Spermatophyta</taxon>
        <taxon>Pinopsida</taxon>
        <taxon>Pinidae</taxon>
        <taxon>Conifers II</taxon>
        <taxon>Cupressales</taxon>
        <taxon>Taxaceae</taxon>
        <taxon>Taxus</taxon>
    </lineage>
</organism>
<comment type="caution">
    <text evidence="7">The sequence shown here is derived from an EMBL/GenBank/DDBJ whole genome shotgun (WGS) entry which is preliminary data.</text>
</comment>
<feature type="domain" description="NADH:flavin oxidoreductase/NADH oxidase N-terminal" evidence="6">
    <location>
        <begin position="1"/>
        <end position="74"/>
    </location>
</feature>
<evidence type="ECO:0000256" key="5">
    <source>
        <dbReference type="ARBA" id="ARBA00022857"/>
    </source>
</evidence>
<protein>
    <recommendedName>
        <fullName evidence="6">NADH:flavin oxidoreductase/NADH oxidase N-terminal domain-containing protein</fullName>
    </recommendedName>
</protein>
<dbReference type="Proteomes" id="UP000824469">
    <property type="component" value="Unassembled WGS sequence"/>
</dbReference>
<dbReference type="GO" id="GO:0010181">
    <property type="term" value="F:FMN binding"/>
    <property type="evidence" value="ECO:0007669"/>
    <property type="project" value="InterPro"/>
</dbReference>